<dbReference type="RefSeq" id="WP_098901741.1">
    <property type="nucleotide sequence ID" value="NZ_NVNL01000008.1"/>
</dbReference>
<comment type="caution">
    <text evidence="1">The sequence shown here is derived from an EMBL/GenBank/DDBJ whole genome shotgun (WGS) entry which is preliminary data.</text>
</comment>
<organism evidence="1 2">
    <name type="scientific">Bacillus thuringiensis</name>
    <dbReference type="NCBI Taxonomy" id="1428"/>
    <lineage>
        <taxon>Bacteria</taxon>
        <taxon>Bacillati</taxon>
        <taxon>Bacillota</taxon>
        <taxon>Bacilli</taxon>
        <taxon>Bacillales</taxon>
        <taxon>Bacillaceae</taxon>
        <taxon>Bacillus</taxon>
        <taxon>Bacillus cereus group</taxon>
    </lineage>
</organism>
<gene>
    <name evidence="1" type="ORF">CON71_05315</name>
</gene>
<evidence type="ECO:0000313" key="1">
    <source>
        <dbReference type="EMBL" id="PEA90746.1"/>
    </source>
</evidence>
<dbReference type="Proteomes" id="UP000220702">
    <property type="component" value="Unassembled WGS sequence"/>
</dbReference>
<reference evidence="1 2" key="1">
    <citation type="submission" date="2017-09" db="EMBL/GenBank/DDBJ databases">
        <title>Large-scale bioinformatics analysis of Bacillus genomes uncovers conserved roles of natural products in bacterial physiology.</title>
        <authorList>
            <consortium name="Agbiome Team Llc"/>
            <person name="Bleich R.M."/>
            <person name="Grubbs K.J."/>
            <person name="Santa Maria K.C."/>
            <person name="Allen S.E."/>
            <person name="Farag S."/>
            <person name="Shank E.A."/>
            <person name="Bowers A."/>
        </authorList>
    </citation>
    <scope>NUCLEOTIDE SEQUENCE [LARGE SCALE GENOMIC DNA]</scope>
    <source>
        <strain evidence="1 2">AFS089089</strain>
    </source>
</reference>
<protein>
    <submittedName>
        <fullName evidence="1">Uncharacterized protein</fullName>
    </submittedName>
</protein>
<evidence type="ECO:0000313" key="2">
    <source>
        <dbReference type="Proteomes" id="UP000220702"/>
    </source>
</evidence>
<name>A0A9X6TQT1_BACTU</name>
<dbReference type="AlphaFoldDB" id="A0A9X6TQT1"/>
<accession>A0A9X6TQT1</accession>
<sequence>MKQLNQLNVEEFRVIHNFTINQMIDILKIPEANYEGSKDEPVVCYSYRPEIKEIFIANAKKEIKEVCERYRIEFAAEKADILSEVMQMNKEQLEVCSKVSKVGDRKGIRNIKLFIRHYTI</sequence>
<dbReference type="EMBL" id="NVNL01000008">
    <property type="protein sequence ID" value="PEA90746.1"/>
    <property type="molecule type" value="Genomic_DNA"/>
</dbReference>
<proteinExistence type="predicted"/>